<dbReference type="GO" id="GO:0039693">
    <property type="term" value="P:viral DNA genome replication"/>
    <property type="evidence" value="ECO:0007669"/>
    <property type="project" value="UniProtKB-KW"/>
</dbReference>
<dbReference type="Gene3D" id="3.90.1600.10">
    <property type="entry name" value="Palm domain of DNA polymerase"/>
    <property type="match status" value="1"/>
</dbReference>
<protein>
    <recommendedName>
        <fullName evidence="2">DNA-directed DNA polymerase</fullName>
        <ecNumber evidence="2">2.7.7.7</ecNumber>
    </recommendedName>
</protein>
<feature type="domain" description="DNA-directed DNA polymerase family B exonuclease" evidence="11">
    <location>
        <begin position="269"/>
        <end position="364"/>
    </location>
</feature>
<keyword evidence="5" id="KW-0235">DNA replication</keyword>
<reference evidence="12" key="2">
    <citation type="journal article" date="2024" name="Virology">
        <title>Novel viruses discovered in metatranscriptomic analysis of farmed barramundi in Asia and Australia.</title>
        <authorList>
            <person name="Mercer L.K."/>
            <person name="Harding E.F."/>
            <person name="Sridhar T."/>
            <person name="White P.A."/>
        </authorList>
    </citation>
    <scope>NUCLEOTIDE SEQUENCE</scope>
</reference>
<sequence>MDPGCDLAKLTHLFPAQRSLRPEESETLTPLFFSSVRHVSRNGEDVLLIHVLNLRSKETGCIMVKSLAFLAVVPQVALSSVAFNALVAESAPHFHHDYTVFNGDLKKHMPGRLFVFHSMEARRLFIKRGNAILNRIGENVYTYGDHRSTYEGNTVALYNNLMCSHVYHVRLKGGSEIYEPWDFVYDAAVDSRWAMNLGEITKYCKREGAFDIETLVHEVSLDPDMVCRAFEKSYFKDADDARELLAGLRSKGVAGIPTSPFVGLTQKLHEITSISLVVCNYHKPKDGPRKELIVYYNEKLLQHPLEEIPVAHLGLDWDRIVFKACKNEFYMLMHFINKLKSSVDVLYVFNAQFDIKVICQRLAYYAFEGRRPGCCKCHAEISREYGDALMEKWELFLSRKPQLVKGEILMGSEILQAQYIKMLRGVSSLLAAPGGGNVGLIKKKLEMYKQGKDTVQNFKTVGFGCDIIDMMYVCKRKEYETPSGSGALNDVAKLIIQMYRPKKLAAKTVKLGDVEYRKMDEYYRYGGTKLAECLVYNLIDSQLVVRMAKFLKPVEEYIFRQLACYNLDVAAHTRGVMNFSGFIQSTKVVEVSRNKARLDAGIVLATGNLSDSLFTPETIPRRGGFVANPLTGLFFAQPTQCLEMCLDFTSLYPSIMCDLNISPETIVDLDKAEKIEDFVGYDWSQIQGGFKKMTLVLSVDRSDPENPKLVRHFSDTSGSLSRYLALRAHHKREMKANKEDPLAHGYHDRLQNEMKICANTHYGVSDHTCSLMITTQGQHKIKHVNAFISRLNRDGVSLFPNYGDTDSTMFFPPHDRTERPVPDTARVFWDKVMNKATAVVETGDSRAVEAGEDCFSPELKDHIVRKMRRDIVDHIKTKFKSTDIFVNTFLEEAAVVLFDDMVSKLVLHTRKGTATPVKDEGRNTWTITDPVTGKEMDCTTPFRKGLICKLEYENASSIGCHVAKKMYLCLVHELNNGTLISTKIKKRGMTGFKCSRFGATETITNDFVDLIFKGGVLRKKNSLEALTSITWDKLEVGMEILHFSETPKFESGKCTNLSNLSLVPHRVTALEREPVPELQGGECIYVDLLGCESGKRFVQCVLLVNGCAMNHIVSFANVLLREMAFETLSYFRAFYVSAGFIKWSDLVIYEKVPKLKKEFLSKLEEYGLFPGKKLKLPFVTLQKKKGTMYDILKAKRELVDFPVECQRQDPAYSFFRHYPVDLRLENMARDYFGDGLKCMSTTFAPPPYKVKGAHATHHIHIKNHIDRGYLNDNSKFLAHVVVDKEMFSSCHLESADPEGAVADTISRVSRAVMDAKVKLMNISKRGSQIFYDYFNSTPPEMNRTRSSFAYSLERDGALTPRAELPPLMRCRPEDMYAEAINNMAALVPNLGGLLKFEELPEKGGSPFSAFTLCALPPRVARDLGVSPVVSLECDDTGSAPVVRFAQNLYVATLARHYLDLDQFETYPPRTCAAEGAITEPPARITPGDLKTWIRDLSTLFAREGTPKAHCVGCQSFWESCAGTPNLIAKLYSFDGHVLVKKTPPTCMR</sequence>
<evidence type="ECO:0000256" key="4">
    <source>
        <dbReference type="ARBA" id="ARBA00022695"/>
    </source>
</evidence>
<dbReference type="InterPro" id="IPR043502">
    <property type="entry name" value="DNA/RNA_pol_sf"/>
</dbReference>
<evidence type="ECO:0000256" key="1">
    <source>
        <dbReference type="ARBA" id="ARBA00005755"/>
    </source>
</evidence>
<dbReference type="Gene3D" id="3.30.420.10">
    <property type="entry name" value="Ribonuclease H-like superfamily/Ribonuclease H"/>
    <property type="match status" value="1"/>
</dbReference>
<keyword evidence="6" id="KW-0239">DNA-directed DNA polymerase</keyword>
<keyword evidence="4" id="KW-0548">Nucleotidyltransferase</keyword>
<dbReference type="InterPro" id="IPR006133">
    <property type="entry name" value="DNA-dir_DNA_pol_B_exonuc"/>
</dbReference>
<proteinExistence type="inferred from homology"/>
<evidence type="ECO:0000256" key="3">
    <source>
        <dbReference type="ARBA" id="ARBA00022679"/>
    </source>
</evidence>
<evidence type="ECO:0000256" key="5">
    <source>
        <dbReference type="ARBA" id="ARBA00022705"/>
    </source>
</evidence>
<dbReference type="SMART" id="SM00486">
    <property type="entry name" value="POLBc"/>
    <property type="match status" value="1"/>
</dbReference>
<dbReference type="SUPFAM" id="SSF53098">
    <property type="entry name" value="Ribonuclease H-like"/>
    <property type="match status" value="1"/>
</dbReference>
<dbReference type="GO" id="GO:0003677">
    <property type="term" value="F:DNA binding"/>
    <property type="evidence" value="ECO:0007669"/>
    <property type="project" value="UniProtKB-KW"/>
</dbReference>
<dbReference type="PANTHER" id="PTHR10322">
    <property type="entry name" value="DNA POLYMERASE CATALYTIC SUBUNIT"/>
    <property type="match status" value="1"/>
</dbReference>
<reference evidence="12" key="1">
    <citation type="submission" date="2023-06" db="EMBL/GenBank/DDBJ databases">
        <authorList>
            <person name="Mercer L.K."/>
            <person name="Harding E.F."/>
            <person name="Sridhar T."/>
            <person name="White P.A."/>
        </authorList>
    </citation>
    <scope>NUCLEOTIDE SEQUENCE</scope>
</reference>
<dbReference type="InterPro" id="IPR050240">
    <property type="entry name" value="DNA_pol_type-B"/>
</dbReference>
<dbReference type="SUPFAM" id="SSF56672">
    <property type="entry name" value="DNA/RNA polymerases"/>
    <property type="match status" value="2"/>
</dbReference>
<dbReference type="Pfam" id="PF00136">
    <property type="entry name" value="DNA_pol_B"/>
    <property type="match status" value="1"/>
</dbReference>
<evidence type="ECO:0000256" key="2">
    <source>
        <dbReference type="ARBA" id="ARBA00012417"/>
    </source>
</evidence>
<dbReference type="PANTHER" id="PTHR10322:SF23">
    <property type="entry name" value="DNA POLYMERASE DELTA CATALYTIC SUBUNIT"/>
    <property type="match status" value="1"/>
</dbReference>
<evidence type="ECO:0000259" key="10">
    <source>
        <dbReference type="Pfam" id="PF00136"/>
    </source>
</evidence>
<evidence type="ECO:0000256" key="9">
    <source>
        <dbReference type="ARBA" id="ARBA00049244"/>
    </source>
</evidence>
<dbReference type="InterPro" id="IPR012337">
    <property type="entry name" value="RNaseH-like_sf"/>
</dbReference>
<dbReference type="InterPro" id="IPR023211">
    <property type="entry name" value="DNA_pol_palm_dom_sf"/>
</dbReference>
<dbReference type="EMBL" id="BK064844">
    <property type="protein sequence ID" value="DBA59369.1"/>
    <property type="molecule type" value="Genomic_DNA"/>
</dbReference>
<name>A0AB33V8Z8_9VIRU</name>
<organism evidence="12">
    <name type="scientific">Latid herpesvirus 1</name>
    <dbReference type="NCBI Taxonomy" id="3096545"/>
    <lineage>
        <taxon>Viruses</taxon>
        <taxon>Duplodnaviria</taxon>
        <taxon>Heunggongvirae</taxon>
        <taxon>Peploviricota</taxon>
        <taxon>Herviviricetes</taxon>
        <taxon>Herpesvirales</taxon>
    </lineage>
</organism>
<dbReference type="InterPro" id="IPR006172">
    <property type="entry name" value="DNA-dir_DNA_pol_B"/>
</dbReference>
<evidence type="ECO:0000259" key="11">
    <source>
        <dbReference type="Pfam" id="PF03104"/>
    </source>
</evidence>
<dbReference type="PRINTS" id="PR00106">
    <property type="entry name" value="DNAPOLB"/>
</dbReference>
<dbReference type="EC" id="2.7.7.7" evidence="2"/>
<evidence type="ECO:0000256" key="8">
    <source>
        <dbReference type="ARBA" id="ARBA00023125"/>
    </source>
</evidence>
<dbReference type="GO" id="GO:0003887">
    <property type="term" value="F:DNA-directed DNA polymerase activity"/>
    <property type="evidence" value="ECO:0007669"/>
    <property type="project" value="UniProtKB-KW"/>
</dbReference>
<evidence type="ECO:0000313" key="12">
    <source>
        <dbReference type="EMBL" id="DBA59369.1"/>
    </source>
</evidence>
<dbReference type="Pfam" id="PF03104">
    <property type="entry name" value="DNA_pol_B_exo1"/>
    <property type="match status" value="1"/>
</dbReference>
<evidence type="ECO:0000256" key="6">
    <source>
        <dbReference type="ARBA" id="ARBA00022932"/>
    </source>
</evidence>
<keyword evidence="3" id="KW-0808">Transferase</keyword>
<comment type="catalytic activity">
    <reaction evidence="9">
        <text>DNA(n) + a 2'-deoxyribonucleoside 5'-triphosphate = DNA(n+1) + diphosphate</text>
        <dbReference type="Rhea" id="RHEA:22508"/>
        <dbReference type="Rhea" id="RHEA-COMP:17339"/>
        <dbReference type="Rhea" id="RHEA-COMP:17340"/>
        <dbReference type="ChEBI" id="CHEBI:33019"/>
        <dbReference type="ChEBI" id="CHEBI:61560"/>
        <dbReference type="ChEBI" id="CHEBI:173112"/>
        <dbReference type="EC" id="2.7.7.7"/>
    </reaction>
</comment>
<dbReference type="InterPro" id="IPR036397">
    <property type="entry name" value="RNaseH_sf"/>
</dbReference>
<keyword evidence="8" id="KW-0238">DNA-binding</keyword>
<dbReference type="InterPro" id="IPR006134">
    <property type="entry name" value="DNA-dir_DNA_pol_B_multi_dom"/>
</dbReference>
<dbReference type="GO" id="GO:0000166">
    <property type="term" value="F:nucleotide binding"/>
    <property type="evidence" value="ECO:0007669"/>
    <property type="project" value="InterPro"/>
</dbReference>
<comment type="similarity">
    <text evidence="1">Belongs to the DNA polymerase type-B family.</text>
</comment>
<keyword evidence="7" id="KW-1194">Viral DNA replication</keyword>
<feature type="domain" description="DNA-directed DNA polymerase family B multifunctional" evidence="10">
    <location>
        <begin position="622"/>
        <end position="810"/>
    </location>
</feature>
<evidence type="ECO:0000256" key="7">
    <source>
        <dbReference type="ARBA" id="ARBA00023109"/>
    </source>
</evidence>
<dbReference type="GO" id="GO:0006260">
    <property type="term" value="P:DNA replication"/>
    <property type="evidence" value="ECO:0007669"/>
    <property type="project" value="UniProtKB-KW"/>
</dbReference>
<accession>A0AB33V8Z8</accession>